<accession>A0A4R6VV67</accession>
<feature type="domain" description="AB hydrolase-1" evidence="1">
    <location>
        <begin position="16"/>
        <end position="267"/>
    </location>
</feature>
<protein>
    <submittedName>
        <fullName evidence="2">Pimeloyl-ACP methyl ester carboxylesterase</fullName>
    </submittedName>
</protein>
<dbReference type="Proteomes" id="UP000295391">
    <property type="component" value="Unassembled WGS sequence"/>
</dbReference>
<evidence type="ECO:0000259" key="1">
    <source>
        <dbReference type="Pfam" id="PF00561"/>
    </source>
</evidence>
<dbReference type="InterPro" id="IPR029058">
    <property type="entry name" value="AB_hydrolase_fold"/>
</dbReference>
<evidence type="ECO:0000313" key="2">
    <source>
        <dbReference type="EMBL" id="TDQ66646.1"/>
    </source>
</evidence>
<evidence type="ECO:0000313" key="3">
    <source>
        <dbReference type="Proteomes" id="UP000295391"/>
    </source>
</evidence>
<dbReference type="Pfam" id="PF00561">
    <property type="entry name" value="Abhydrolase_1"/>
    <property type="match status" value="1"/>
</dbReference>
<dbReference type="OrthoDB" id="8107794at2"/>
<dbReference type="Gene3D" id="3.40.50.1820">
    <property type="entry name" value="alpha/beta hydrolase"/>
    <property type="match status" value="1"/>
</dbReference>
<reference evidence="2 3" key="1">
    <citation type="submission" date="2019-03" db="EMBL/GenBank/DDBJ databases">
        <title>Genomic Encyclopedia of Type Strains, Phase III (KMG-III): the genomes of soil and plant-associated and newly described type strains.</title>
        <authorList>
            <person name="Whitman W."/>
        </authorList>
    </citation>
    <scope>NUCLEOTIDE SEQUENCE [LARGE SCALE GENOMIC DNA]</scope>
    <source>
        <strain evidence="2 3">CGMCC 1.7002</strain>
    </source>
</reference>
<dbReference type="PANTHER" id="PTHR45763:SF46">
    <property type="entry name" value="AB HYDROLASE-1 DOMAIN-CONTAINING PROTEIN"/>
    <property type="match status" value="1"/>
</dbReference>
<dbReference type="AlphaFoldDB" id="A0A4R6VV67"/>
<sequence>MSNIFYQQYGDPHGAPLIYCHGSPGSHLEAMRIDKIACEKQISIIAFDRPGLGKSKFRKLNQLTEEANLVEQLADHLRLKKFGVVGLSGGASTALATAHHMPTRLTFCASMVGWAPIHDQPALQQQLAPADRFFLRLSAHMPWAFNLGFAFLGHRLKGKKESLINMIGSSLSEIDKAALQQDQFADFFLQDLRLAFAQGSKGPAQDAYLRYKPWGFDLTGIACPVHIYAAAEDKFVPLAFAHAVHESIPQSDLTIWENTGHLTAFEKFNQVADHFLQSINDQR</sequence>
<dbReference type="RefSeq" id="WP_133571329.1">
    <property type="nucleotide sequence ID" value="NZ_SNYR01000001.1"/>
</dbReference>
<comment type="caution">
    <text evidence="2">The sequence shown here is derived from an EMBL/GenBank/DDBJ whole genome shotgun (WGS) entry which is preliminary data.</text>
</comment>
<proteinExistence type="predicted"/>
<dbReference type="EMBL" id="SNYR01000001">
    <property type="protein sequence ID" value="TDQ66646.1"/>
    <property type="molecule type" value="Genomic_DNA"/>
</dbReference>
<dbReference type="PANTHER" id="PTHR45763">
    <property type="entry name" value="HYDROLASE, ALPHA/BETA FOLD FAMILY PROTEIN, EXPRESSED-RELATED"/>
    <property type="match status" value="1"/>
</dbReference>
<dbReference type="SUPFAM" id="SSF53474">
    <property type="entry name" value="alpha/beta-Hydrolases"/>
    <property type="match status" value="1"/>
</dbReference>
<keyword evidence="3" id="KW-1185">Reference proteome</keyword>
<name>A0A4R6VV67_9HYPH</name>
<dbReference type="InterPro" id="IPR000073">
    <property type="entry name" value="AB_hydrolase_1"/>
</dbReference>
<gene>
    <name evidence="2" type="ORF">ATL17_0649</name>
</gene>
<organism evidence="2 3">
    <name type="scientific">Maritalea mobilis</name>
    <dbReference type="NCBI Taxonomy" id="483324"/>
    <lineage>
        <taxon>Bacteria</taxon>
        <taxon>Pseudomonadati</taxon>
        <taxon>Pseudomonadota</taxon>
        <taxon>Alphaproteobacteria</taxon>
        <taxon>Hyphomicrobiales</taxon>
        <taxon>Devosiaceae</taxon>
        <taxon>Maritalea</taxon>
    </lineage>
</organism>